<dbReference type="KEGG" id="scac:106091357"/>
<proteinExistence type="predicted"/>
<protein>
    <submittedName>
        <fullName evidence="2">Uncharacterized protein</fullName>
    </submittedName>
</protein>
<dbReference type="EnsemblMetazoa" id="SCAU003551-RA">
    <property type="protein sequence ID" value="SCAU003551-PA"/>
    <property type="gene ID" value="SCAU003551"/>
</dbReference>
<evidence type="ECO:0000313" key="3">
    <source>
        <dbReference type="Proteomes" id="UP000095300"/>
    </source>
</evidence>
<reference evidence="2" key="1">
    <citation type="submission" date="2020-05" db="UniProtKB">
        <authorList>
            <consortium name="EnsemblMetazoa"/>
        </authorList>
    </citation>
    <scope>IDENTIFICATION</scope>
    <source>
        <strain evidence="2">USDA</strain>
    </source>
</reference>
<gene>
    <name evidence="2" type="primary">106091357</name>
</gene>
<dbReference type="Proteomes" id="UP000095300">
    <property type="component" value="Unassembled WGS sequence"/>
</dbReference>
<evidence type="ECO:0000313" key="2">
    <source>
        <dbReference type="EnsemblMetazoa" id="SCAU003551-PA"/>
    </source>
</evidence>
<sequence>MAKKLIEAGEIHIMDISKNVDNFGHIRNHLGKLKRLQKNKEKANKTCRIVMTKNQAFNFYKTNFQAVNNPMKVKKTKSVKISVTRKTGLDFHLYEILHDNKTGDDDPLIFAPYTWDGREIIWTNENNRRRVNDIKLWSFILTQYEKQMKYSSIYLNAKVKKYFLKILRFKLNVNFPEIDVGAIPIMKCINSMLMEALRMYRIFEGREEEISLWYYKFFKRIFPNEFQN</sequence>
<accession>A0A1I8NZQ4</accession>
<keyword evidence="3" id="KW-1185">Reference proteome</keyword>
<feature type="coiled-coil region" evidence="1">
    <location>
        <begin position="26"/>
        <end position="53"/>
    </location>
</feature>
<evidence type="ECO:0000256" key="1">
    <source>
        <dbReference type="SAM" id="Coils"/>
    </source>
</evidence>
<keyword evidence="1" id="KW-0175">Coiled coil</keyword>
<dbReference type="VEuPathDB" id="VectorBase:SCAU003551"/>
<dbReference type="AlphaFoldDB" id="A0A1I8NZQ4"/>
<name>A0A1I8NZQ4_STOCA</name>
<organism evidence="2 3">
    <name type="scientific">Stomoxys calcitrans</name>
    <name type="common">Stable fly</name>
    <name type="synonym">Conops calcitrans</name>
    <dbReference type="NCBI Taxonomy" id="35570"/>
    <lineage>
        <taxon>Eukaryota</taxon>
        <taxon>Metazoa</taxon>
        <taxon>Ecdysozoa</taxon>
        <taxon>Arthropoda</taxon>
        <taxon>Hexapoda</taxon>
        <taxon>Insecta</taxon>
        <taxon>Pterygota</taxon>
        <taxon>Neoptera</taxon>
        <taxon>Endopterygota</taxon>
        <taxon>Diptera</taxon>
        <taxon>Brachycera</taxon>
        <taxon>Muscomorpha</taxon>
        <taxon>Muscoidea</taxon>
        <taxon>Muscidae</taxon>
        <taxon>Stomoxys</taxon>
    </lineage>
</organism>